<organism evidence="2 3">
    <name type="scientific">Streblomastix strix</name>
    <dbReference type="NCBI Taxonomy" id="222440"/>
    <lineage>
        <taxon>Eukaryota</taxon>
        <taxon>Metamonada</taxon>
        <taxon>Preaxostyla</taxon>
        <taxon>Oxymonadida</taxon>
        <taxon>Streblomastigidae</taxon>
        <taxon>Streblomastix</taxon>
    </lineage>
</organism>
<comment type="caution">
    <text evidence="2">The sequence shown here is derived from an EMBL/GenBank/DDBJ whole genome shotgun (WGS) entry which is preliminary data.</text>
</comment>
<keyword evidence="1" id="KW-1133">Transmembrane helix</keyword>
<dbReference type="EMBL" id="SNRW01008303">
    <property type="protein sequence ID" value="KAA6379736.1"/>
    <property type="molecule type" value="Genomic_DNA"/>
</dbReference>
<dbReference type="AlphaFoldDB" id="A0A5J4VB06"/>
<sequence>MTEFMKSSSSDCTYFLLFEDIDLFIFVSCSLYVAWGSSDIRGAYCMGQSGIDGIAGVRLMNMHKLKFRVANQSRFTIYARVPYCSMYCCSDFVSISARCLSNARIGCPCALLGFYDLLFG</sequence>
<accession>A0A5J4VB06</accession>
<proteinExistence type="predicted"/>
<evidence type="ECO:0000313" key="3">
    <source>
        <dbReference type="Proteomes" id="UP000324800"/>
    </source>
</evidence>
<dbReference type="Proteomes" id="UP000324800">
    <property type="component" value="Unassembled WGS sequence"/>
</dbReference>
<evidence type="ECO:0000313" key="2">
    <source>
        <dbReference type="EMBL" id="KAA6379736.1"/>
    </source>
</evidence>
<keyword evidence="1" id="KW-0812">Transmembrane</keyword>
<protein>
    <submittedName>
        <fullName evidence="2">Uncharacterized protein</fullName>
    </submittedName>
</protein>
<feature type="transmembrane region" description="Helical" evidence="1">
    <location>
        <begin position="12"/>
        <end position="35"/>
    </location>
</feature>
<gene>
    <name evidence="2" type="ORF">EZS28_024737</name>
</gene>
<name>A0A5J4VB06_9EUKA</name>
<evidence type="ECO:0000256" key="1">
    <source>
        <dbReference type="SAM" id="Phobius"/>
    </source>
</evidence>
<keyword evidence="1" id="KW-0472">Membrane</keyword>
<reference evidence="2 3" key="1">
    <citation type="submission" date="2019-03" db="EMBL/GenBank/DDBJ databases">
        <title>Single cell metagenomics reveals metabolic interactions within the superorganism composed of flagellate Streblomastix strix and complex community of Bacteroidetes bacteria on its surface.</title>
        <authorList>
            <person name="Treitli S.C."/>
            <person name="Kolisko M."/>
            <person name="Husnik F."/>
            <person name="Keeling P."/>
            <person name="Hampl V."/>
        </authorList>
    </citation>
    <scope>NUCLEOTIDE SEQUENCE [LARGE SCALE GENOMIC DNA]</scope>
    <source>
        <strain evidence="2">ST1C</strain>
    </source>
</reference>